<dbReference type="RefSeq" id="XP_046051138.1">
    <property type="nucleotide sequence ID" value="XM_046201351.1"/>
</dbReference>
<protein>
    <submittedName>
        <fullName evidence="1">Uncharacterized protein</fullName>
    </submittedName>
</protein>
<dbReference type="EMBL" id="JAGMUX010000006">
    <property type="protein sequence ID" value="KAH7255569.1"/>
    <property type="molecule type" value="Genomic_DNA"/>
</dbReference>
<dbReference type="Proteomes" id="UP000720189">
    <property type="component" value="Unassembled WGS sequence"/>
</dbReference>
<dbReference type="GeneID" id="70231305"/>
<reference evidence="1" key="1">
    <citation type="journal article" date="2021" name="Nat. Commun.">
        <title>Genetic determinants of endophytism in the Arabidopsis root mycobiome.</title>
        <authorList>
            <person name="Mesny F."/>
            <person name="Miyauchi S."/>
            <person name="Thiergart T."/>
            <person name="Pickel B."/>
            <person name="Atanasova L."/>
            <person name="Karlsson M."/>
            <person name="Huettel B."/>
            <person name="Barry K.W."/>
            <person name="Haridas S."/>
            <person name="Chen C."/>
            <person name="Bauer D."/>
            <person name="Andreopoulos W."/>
            <person name="Pangilinan J."/>
            <person name="LaButti K."/>
            <person name="Riley R."/>
            <person name="Lipzen A."/>
            <person name="Clum A."/>
            <person name="Drula E."/>
            <person name="Henrissat B."/>
            <person name="Kohler A."/>
            <person name="Grigoriev I.V."/>
            <person name="Martin F.M."/>
            <person name="Hacquard S."/>
        </authorList>
    </citation>
    <scope>NUCLEOTIDE SEQUENCE</scope>
    <source>
        <strain evidence="1">MPI-CAGE-AT-0023</strain>
    </source>
</reference>
<accession>A0A9P9KK45</accession>
<dbReference type="AlphaFoldDB" id="A0A9P9KK45"/>
<evidence type="ECO:0000313" key="1">
    <source>
        <dbReference type="EMBL" id="KAH7255569.1"/>
    </source>
</evidence>
<comment type="caution">
    <text evidence="1">The sequence shown here is derived from an EMBL/GenBank/DDBJ whole genome shotgun (WGS) entry which is preliminary data.</text>
</comment>
<gene>
    <name evidence="1" type="ORF">BKA55DRAFT_736920</name>
</gene>
<proteinExistence type="predicted"/>
<name>A0A9P9KK45_FUSRE</name>
<evidence type="ECO:0000313" key="2">
    <source>
        <dbReference type="Proteomes" id="UP000720189"/>
    </source>
</evidence>
<dbReference type="OrthoDB" id="10275112at2759"/>
<keyword evidence="2" id="KW-1185">Reference proteome</keyword>
<organism evidence="1 2">
    <name type="scientific">Fusarium redolens</name>
    <dbReference type="NCBI Taxonomy" id="48865"/>
    <lineage>
        <taxon>Eukaryota</taxon>
        <taxon>Fungi</taxon>
        <taxon>Dikarya</taxon>
        <taxon>Ascomycota</taxon>
        <taxon>Pezizomycotina</taxon>
        <taxon>Sordariomycetes</taxon>
        <taxon>Hypocreomycetidae</taxon>
        <taxon>Hypocreales</taxon>
        <taxon>Nectriaceae</taxon>
        <taxon>Fusarium</taxon>
        <taxon>Fusarium redolens species complex</taxon>
    </lineage>
</organism>
<sequence length="169" mass="19012">MAIYKSNLMMEKQALTLKESESEDQCPWSLWSRAIGEENTTENRCPGQNITHPKCLGKCERYDNYIAVYAYHGIGPTRQDKPILTDKIESKFYEAIFEDGWDGLTESSSLPLSPKRVAKEVGPCVGVWNQDLIPKSLKRTSDGEMKPPSPVRRNGAAAYFSGALHDERV</sequence>